<keyword evidence="3" id="KW-1185">Reference proteome</keyword>
<dbReference type="InterPro" id="IPR027417">
    <property type="entry name" value="P-loop_NTPase"/>
</dbReference>
<accession>A0A223D165</accession>
<dbReference type="InterPro" id="IPR039421">
    <property type="entry name" value="Type_1_exporter"/>
</dbReference>
<dbReference type="Pfam" id="PF00005">
    <property type="entry name" value="ABC_tran"/>
    <property type="match status" value="1"/>
</dbReference>
<dbReference type="GO" id="GO:0042626">
    <property type="term" value="F:ATPase-coupled transmembrane transporter activity"/>
    <property type="evidence" value="ECO:0007669"/>
    <property type="project" value="TreeGrafter"/>
</dbReference>
<feature type="domain" description="ABC transporter" evidence="1">
    <location>
        <begin position="1"/>
        <end position="193"/>
    </location>
</feature>
<evidence type="ECO:0000259" key="1">
    <source>
        <dbReference type="PROSITE" id="PS50893"/>
    </source>
</evidence>
<sequence length="197" mass="22078">MRSIRFRSVKALLEITRQVPFTAERAGFSIFFLPPRSSYTPQSPRLFTDTIQDNILMGLEADEALIEQAVHQAVMERDLHDMSTGLQTMVGTKGARPSGGQVQRTAAARMFVRQPELLVFDDLSSALDVETERLLWERTFENAETTCLVVSHRKSALLRADHIILLQDGKVAAEGTLQEMLATNTEMQKLWSGIGDE</sequence>
<dbReference type="EMBL" id="CP022657">
    <property type="protein sequence ID" value="ASS75388.1"/>
    <property type="molecule type" value="Genomic_DNA"/>
</dbReference>
<dbReference type="SUPFAM" id="SSF52540">
    <property type="entry name" value="P-loop containing nucleoside triphosphate hydrolases"/>
    <property type="match status" value="1"/>
</dbReference>
<dbReference type="Gene3D" id="3.40.50.300">
    <property type="entry name" value="P-loop containing nucleotide triphosphate hydrolases"/>
    <property type="match status" value="1"/>
</dbReference>
<evidence type="ECO:0000313" key="2">
    <source>
        <dbReference type="EMBL" id="ASS75388.1"/>
    </source>
</evidence>
<dbReference type="PANTHER" id="PTHR24221">
    <property type="entry name" value="ATP-BINDING CASSETTE SUB-FAMILY B"/>
    <property type="match status" value="1"/>
</dbReference>
<dbReference type="PANTHER" id="PTHR24221:SF423">
    <property type="entry name" value="ABC TRANSPORTER"/>
    <property type="match status" value="1"/>
</dbReference>
<organism evidence="2 3">
    <name type="scientific">Tumebacillus algifaecis</name>
    <dbReference type="NCBI Taxonomy" id="1214604"/>
    <lineage>
        <taxon>Bacteria</taxon>
        <taxon>Bacillati</taxon>
        <taxon>Bacillota</taxon>
        <taxon>Bacilli</taxon>
        <taxon>Bacillales</taxon>
        <taxon>Alicyclobacillaceae</taxon>
        <taxon>Tumebacillus</taxon>
    </lineage>
</organism>
<proteinExistence type="predicted"/>
<dbReference type="Proteomes" id="UP000214688">
    <property type="component" value="Chromosome"/>
</dbReference>
<dbReference type="AlphaFoldDB" id="A0A223D165"/>
<dbReference type="KEGG" id="tab:CIG75_10555"/>
<dbReference type="OrthoDB" id="1240423at2"/>
<gene>
    <name evidence="2" type="ORF">CIG75_10555</name>
</gene>
<dbReference type="PROSITE" id="PS50893">
    <property type="entry name" value="ABC_TRANSPORTER_2"/>
    <property type="match status" value="1"/>
</dbReference>
<dbReference type="GO" id="GO:0005524">
    <property type="term" value="F:ATP binding"/>
    <property type="evidence" value="ECO:0007669"/>
    <property type="project" value="InterPro"/>
</dbReference>
<dbReference type="GO" id="GO:0016887">
    <property type="term" value="F:ATP hydrolysis activity"/>
    <property type="evidence" value="ECO:0007669"/>
    <property type="project" value="InterPro"/>
</dbReference>
<protein>
    <recommendedName>
        <fullName evidence="1">ABC transporter domain-containing protein</fullName>
    </recommendedName>
</protein>
<dbReference type="InterPro" id="IPR003439">
    <property type="entry name" value="ABC_transporter-like_ATP-bd"/>
</dbReference>
<reference evidence="2 3" key="1">
    <citation type="journal article" date="2015" name="Int. J. Syst. Evol. Microbiol.">
        <title>Tumebacillus algifaecis sp. nov., isolated from decomposing algal scum.</title>
        <authorList>
            <person name="Wu Y.F."/>
            <person name="Zhang B."/>
            <person name="Xing P."/>
            <person name="Wu Q.L."/>
            <person name="Liu S.J."/>
        </authorList>
    </citation>
    <scope>NUCLEOTIDE SEQUENCE [LARGE SCALE GENOMIC DNA]</scope>
    <source>
        <strain evidence="2 3">THMBR28</strain>
    </source>
</reference>
<name>A0A223D165_9BACL</name>
<evidence type="ECO:0000313" key="3">
    <source>
        <dbReference type="Proteomes" id="UP000214688"/>
    </source>
</evidence>